<evidence type="ECO:0000313" key="6">
    <source>
        <dbReference type="Proteomes" id="UP000642809"/>
    </source>
</evidence>
<accession>A0A8J3CZT7</accession>
<dbReference type="Gene3D" id="3.40.50.300">
    <property type="entry name" value="P-loop containing nucleotide triphosphate hydrolases"/>
    <property type="match status" value="1"/>
</dbReference>
<keyword evidence="2" id="KW-0067">ATP-binding</keyword>
<protein>
    <recommendedName>
        <fullName evidence="7">Cell division protease FtsH</fullName>
    </recommendedName>
</protein>
<dbReference type="Gene3D" id="1.10.8.60">
    <property type="match status" value="1"/>
</dbReference>
<feature type="domain" description="Clp ATPase C-terminal" evidence="4">
    <location>
        <begin position="346"/>
        <end position="415"/>
    </location>
</feature>
<dbReference type="Pfam" id="PF10431">
    <property type="entry name" value="ClpB_D2-small"/>
    <property type="match status" value="1"/>
</dbReference>
<dbReference type="GO" id="GO:0006508">
    <property type="term" value="P:proteolysis"/>
    <property type="evidence" value="ECO:0007669"/>
    <property type="project" value="InterPro"/>
</dbReference>
<name>A0A8J3CZT7_9BACT</name>
<reference evidence="5" key="2">
    <citation type="submission" date="2020-09" db="EMBL/GenBank/DDBJ databases">
        <authorList>
            <person name="Sun Q."/>
            <person name="Kim S."/>
        </authorList>
    </citation>
    <scope>NUCLEOTIDE SEQUENCE</scope>
    <source>
        <strain evidence="5">KCTC 23224</strain>
    </source>
</reference>
<dbReference type="Pfam" id="PF01434">
    <property type="entry name" value="Peptidase_M41"/>
    <property type="match status" value="1"/>
</dbReference>
<dbReference type="InterPro" id="IPR000642">
    <property type="entry name" value="Peptidase_M41"/>
</dbReference>
<dbReference type="Proteomes" id="UP000642809">
    <property type="component" value="Unassembled WGS sequence"/>
</dbReference>
<reference evidence="5" key="1">
    <citation type="journal article" date="2014" name="Int. J. Syst. Evol. Microbiol.">
        <title>Complete genome sequence of Corynebacterium casei LMG S-19264T (=DSM 44701T), isolated from a smear-ripened cheese.</title>
        <authorList>
            <consortium name="US DOE Joint Genome Institute (JGI-PGF)"/>
            <person name="Walter F."/>
            <person name="Albersmeier A."/>
            <person name="Kalinowski J."/>
            <person name="Ruckert C."/>
        </authorList>
    </citation>
    <scope>NUCLEOTIDE SEQUENCE</scope>
    <source>
        <strain evidence="5">KCTC 23224</strain>
    </source>
</reference>
<keyword evidence="1" id="KW-0547">Nucleotide-binding</keyword>
<dbReference type="InterPro" id="IPR037219">
    <property type="entry name" value="Peptidase_M41-like"/>
</dbReference>
<dbReference type="PANTHER" id="PTHR23076:SF110">
    <property type="entry name" value="INACTIVE ATP-DEPENDENT ZINC METALLOPROTEASE FTSHI 3, CHLOROPLASTIC-RELATED"/>
    <property type="match status" value="1"/>
</dbReference>
<keyword evidence="6" id="KW-1185">Reference proteome</keyword>
<feature type="domain" description="Peptidase M41" evidence="3">
    <location>
        <begin position="469"/>
        <end position="616"/>
    </location>
</feature>
<evidence type="ECO:0000313" key="5">
    <source>
        <dbReference type="EMBL" id="GHB49475.1"/>
    </source>
</evidence>
<evidence type="ECO:0000256" key="2">
    <source>
        <dbReference type="ARBA" id="ARBA00022840"/>
    </source>
</evidence>
<gene>
    <name evidence="5" type="ORF">GCM10008106_32740</name>
</gene>
<evidence type="ECO:0000256" key="1">
    <source>
        <dbReference type="ARBA" id="ARBA00022741"/>
    </source>
</evidence>
<dbReference type="AlphaFoldDB" id="A0A8J3CZT7"/>
<proteinExistence type="predicted"/>
<evidence type="ECO:0000259" key="4">
    <source>
        <dbReference type="Pfam" id="PF10431"/>
    </source>
</evidence>
<dbReference type="GO" id="GO:0004176">
    <property type="term" value="F:ATP-dependent peptidase activity"/>
    <property type="evidence" value="ECO:0007669"/>
    <property type="project" value="InterPro"/>
</dbReference>
<dbReference type="RefSeq" id="WP_189585259.1">
    <property type="nucleotide sequence ID" value="NZ_BMYF01000024.1"/>
</dbReference>
<dbReference type="Gene3D" id="1.20.58.760">
    <property type="entry name" value="Peptidase M41"/>
    <property type="match status" value="1"/>
</dbReference>
<evidence type="ECO:0008006" key="7">
    <source>
        <dbReference type="Google" id="ProtNLM"/>
    </source>
</evidence>
<dbReference type="PANTHER" id="PTHR23076">
    <property type="entry name" value="METALLOPROTEASE M41 FTSH"/>
    <property type="match status" value="1"/>
</dbReference>
<dbReference type="SUPFAM" id="SSF52540">
    <property type="entry name" value="P-loop containing nucleoside triphosphate hydrolases"/>
    <property type="match status" value="1"/>
</dbReference>
<organism evidence="5 6">
    <name type="scientific">Mongoliitalea lutea</name>
    <dbReference type="NCBI Taxonomy" id="849756"/>
    <lineage>
        <taxon>Bacteria</taxon>
        <taxon>Pseudomonadati</taxon>
        <taxon>Bacteroidota</taxon>
        <taxon>Cytophagia</taxon>
        <taxon>Cytophagales</taxon>
        <taxon>Cyclobacteriaceae</taxon>
        <taxon>Mongoliitalea</taxon>
    </lineage>
</organism>
<comment type="caution">
    <text evidence="5">The sequence shown here is derived from an EMBL/GenBank/DDBJ whole genome shotgun (WGS) entry which is preliminary data.</text>
</comment>
<dbReference type="GO" id="GO:0004222">
    <property type="term" value="F:metalloendopeptidase activity"/>
    <property type="evidence" value="ECO:0007669"/>
    <property type="project" value="InterPro"/>
</dbReference>
<sequence>MDLYKRQKELLEKQVILQQAKETLKREFVGIDGVIEEVVDAMSSWYLFPDIQEKPVIINLWGLTGVGKSSLVNRLVQLIGMEQKYFSFDLGETDNRDWNVQRTLEEIYDNVNGYPVILALDEFQNARTLDDLGREKEKSPSRVIWQLLDSGKFKVSKFNLHLDELFEFIQRIRFLISNGVVVKNGMVVENQNYFIQKMHLKDVYMVYGEDEKSSFLRTDEVLFVPSKVYGIIYSFAKDRFSNKIEFEEKLLTFDGYETLSFLLEVFDLANSPKKVDCSKGLIFVMGNLDEAYTMSHNFNPDMDADEFHEQSLKITVPHIKKALQKRFRNEQIARLGNLHIIYPAFSKASFQKIIALELAKIEEKVLHNQGIRMLIDATVHELIYKEAVYPTQGTRPIFTTIHQVIHSKLGRIITEMILNKLNVCCVKVKAKGENIQVEYYQGESVVHIFFLEQPLVLEELRKSKQDDFQAISAVHEAGHAIISTILLRTIPEVVVSTSAEVGTGGFVHTKFKWKYISKKEIINRLALFLGGYVAERLVFGEENLTTGAENDIKKATVFITGMLKEAGMGDVPGTFDAKGVETKYYLHDEANKLNQEAEFWILKAMDLAEKTLVEQKVWLLKMSDFLSDHSQMRKEAILEMTKNHAVNFELNSLIEDGDFLFYRKHLKDQVSGLEINNPPKPVKDAWGMSLNRIYRGGAVEL</sequence>
<evidence type="ECO:0000259" key="3">
    <source>
        <dbReference type="Pfam" id="PF01434"/>
    </source>
</evidence>
<dbReference type="EMBL" id="BMYF01000024">
    <property type="protein sequence ID" value="GHB49475.1"/>
    <property type="molecule type" value="Genomic_DNA"/>
</dbReference>
<dbReference type="SUPFAM" id="SSF140990">
    <property type="entry name" value="FtsH protease domain-like"/>
    <property type="match status" value="1"/>
</dbReference>
<dbReference type="InterPro" id="IPR019489">
    <property type="entry name" value="Clp_ATPase_C"/>
</dbReference>
<dbReference type="GO" id="GO:0005524">
    <property type="term" value="F:ATP binding"/>
    <property type="evidence" value="ECO:0007669"/>
    <property type="project" value="UniProtKB-KW"/>
</dbReference>
<dbReference type="InterPro" id="IPR027417">
    <property type="entry name" value="P-loop_NTPase"/>
</dbReference>